<evidence type="ECO:0000313" key="1">
    <source>
        <dbReference type="EMBL" id="KAH3682458.1"/>
    </source>
</evidence>
<evidence type="ECO:0000313" key="2">
    <source>
        <dbReference type="Proteomes" id="UP000774326"/>
    </source>
</evidence>
<gene>
    <name evidence="1" type="ORF">WICPIJ_006551</name>
</gene>
<sequence>MRILVLLNLSKSIDNTSHCCHILYSYDRHCCDNLDSPADRKPGVGILERTSRLASKQKLVHRQAPRKEDLAVEVAAAAAAAAAAEEKAGCMLEEATNELGIPA</sequence>
<protein>
    <submittedName>
        <fullName evidence="1">Uncharacterized protein</fullName>
    </submittedName>
</protein>
<reference evidence="1" key="2">
    <citation type="submission" date="2021-01" db="EMBL/GenBank/DDBJ databases">
        <authorList>
            <person name="Schikora-Tamarit M.A."/>
        </authorList>
    </citation>
    <scope>NUCLEOTIDE SEQUENCE</scope>
    <source>
        <strain evidence="1">CBS2887</strain>
    </source>
</reference>
<reference evidence="1" key="1">
    <citation type="journal article" date="2021" name="Open Biol.">
        <title>Shared evolutionary footprints suggest mitochondrial oxidative damage underlies multiple complex I losses in fungi.</title>
        <authorList>
            <person name="Schikora-Tamarit M.A."/>
            <person name="Marcet-Houben M."/>
            <person name="Nosek J."/>
            <person name="Gabaldon T."/>
        </authorList>
    </citation>
    <scope>NUCLEOTIDE SEQUENCE</scope>
    <source>
        <strain evidence="1">CBS2887</strain>
    </source>
</reference>
<name>A0A9P8TK39_WICPI</name>
<comment type="caution">
    <text evidence="1">The sequence shown here is derived from an EMBL/GenBank/DDBJ whole genome shotgun (WGS) entry which is preliminary data.</text>
</comment>
<organism evidence="1 2">
    <name type="scientific">Wickerhamomyces pijperi</name>
    <name type="common">Yeast</name>
    <name type="synonym">Pichia pijperi</name>
    <dbReference type="NCBI Taxonomy" id="599730"/>
    <lineage>
        <taxon>Eukaryota</taxon>
        <taxon>Fungi</taxon>
        <taxon>Dikarya</taxon>
        <taxon>Ascomycota</taxon>
        <taxon>Saccharomycotina</taxon>
        <taxon>Saccharomycetes</taxon>
        <taxon>Phaffomycetales</taxon>
        <taxon>Wickerhamomycetaceae</taxon>
        <taxon>Wickerhamomyces</taxon>
    </lineage>
</organism>
<dbReference type="AlphaFoldDB" id="A0A9P8TK39"/>
<accession>A0A9P8TK39</accession>
<keyword evidence="2" id="KW-1185">Reference proteome</keyword>
<dbReference type="Proteomes" id="UP000774326">
    <property type="component" value="Unassembled WGS sequence"/>
</dbReference>
<dbReference type="EMBL" id="JAEUBG010003683">
    <property type="protein sequence ID" value="KAH3682458.1"/>
    <property type="molecule type" value="Genomic_DNA"/>
</dbReference>
<proteinExistence type="predicted"/>